<evidence type="ECO:0000256" key="6">
    <source>
        <dbReference type="SAM" id="MobiDB-lite"/>
    </source>
</evidence>
<dbReference type="InterPro" id="IPR001471">
    <property type="entry name" value="AP2/ERF_dom"/>
</dbReference>
<accession>A0A0D3HXT6</accession>
<dbReference type="HOGENOM" id="CLU_742784_0_0_1"/>
<evidence type="ECO:0000313" key="9">
    <source>
        <dbReference type="Proteomes" id="UP000013827"/>
    </source>
</evidence>
<dbReference type="PANTHER" id="PTHR31677">
    <property type="entry name" value="AP2 DOMAIN CLASS TRANSCRIPTION FACTOR"/>
    <property type="match status" value="1"/>
</dbReference>
<protein>
    <recommendedName>
        <fullName evidence="7">AP2/ERF domain-containing protein</fullName>
    </recommendedName>
</protein>
<dbReference type="GO" id="GO:0003677">
    <property type="term" value="F:DNA binding"/>
    <property type="evidence" value="ECO:0007669"/>
    <property type="project" value="UniProtKB-KW"/>
</dbReference>
<feature type="compositionally biased region" description="Basic residues" evidence="6">
    <location>
        <begin position="82"/>
        <end position="102"/>
    </location>
</feature>
<evidence type="ECO:0000256" key="2">
    <source>
        <dbReference type="ARBA" id="ARBA00023015"/>
    </source>
</evidence>
<keyword evidence="2" id="KW-0805">Transcription regulation</keyword>
<feature type="compositionally biased region" description="Acidic residues" evidence="6">
    <location>
        <begin position="58"/>
        <end position="76"/>
    </location>
</feature>
<name>A0A0D3HXT6_EMIH1</name>
<feature type="region of interest" description="Disordered" evidence="6">
    <location>
        <begin position="1"/>
        <end position="160"/>
    </location>
</feature>
<evidence type="ECO:0000256" key="3">
    <source>
        <dbReference type="ARBA" id="ARBA00023125"/>
    </source>
</evidence>
<dbReference type="KEGG" id="ehx:EMIHUDRAFT_372674"/>
<dbReference type="GO" id="GO:0005634">
    <property type="term" value="C:nucleus"/>
    <property type="evidence" value="ECO:0007669"/>
    <property type="project" value="UniProtKB-SubCell"/>
</dbReference>
<sequence length="373" mass="39764">MDPDWTPPRGGQRYGEERGGSGAPCVTTRRSAAAGSSSQAAWQPSPGADLSSHHDDDLFSDTDGSDENTDEEEEETPPAARRTPHAAAVRRRPQAAGKRKAKAAPACEQEDHRARARELAERRRKRHEALLPPQKELRTAEARRLRAESERLPQPAPDDAEACGTFMDSVLGNYVCSLRVEGEARGATARAGFTSTQTLVAGMPVPPRCRFVAGWDAINAAAQAAAARRKEAAAAELARPPVAEAEGLRLHLSSSSSTRYRGVKGLQSGRFQAEYRVGGRKVCLGTFDTAVEAAVAYARAVGEEGAPAEEAEGLRLHLSSSNVTGYRGVHEHEGRFQAQRVADGRQVHLGTFDTAVEAAVAYARAGGEAPAAT</sequence>
<dbReference type="RefSeq" id="XP_005756250.1">
    <property type="nucleotide sequence ID" value="XM_005756193.1"/>
</dbReference>
<comment type="subcellular location">
    <subcellularLocation>
        <location evidence="1">Nucleus</location>
    </subcellularLocation>
</comment>
<dbReference type="EnsemblProtists" id="EOD03821">
    <property type="protein sequence ID" value="EOD03821"/>
    <property type="gene ID" value="EMIHUDRAFT_372674"/>
</dbReference>
<organism evidence="8 9">
    <name type="scientific">Emiliania huxleyi (strain CCMP1516)</name>
    <dbReference type="NCBI Taxonomy" id="280463"/>
    <lineage>
        <taxon>Eukaryota</taxon>
        <taxon>Haptista</taxon>
        <taxon>Haptophyta</taxon>
        <taxon>Prymnesiophyceae</taxon>
        <taxon>Isochrysidales</taxon>
        <taxon>Noelaerhabdaceae</taxon>
        <taxon>Emiliania</taxon>
    </lineage>
</organism>
<dbReference type="PANTHER" id="PTHR31677:SF127">
    <property type="entry name" value="AP2_ERF DOMAIN-CONTAINING PROTEIN"/>
    <property type="match status" value="1"/>
</dbReference>
<feature type="compositionally biased region" description="Basic and acidic residues" evidence="6">
    <location>
        <begin position="109"/>
        <end position="121"/>
    </location>
</feature>
<evidence type="ECO:0000256" key="1">
    <source>
        <dbReference type="ARBA" id="ARBA00004123"/>
    </source>
</evidence>
<dbReference type="AlphaFoldDB" id="A0A0D3HXT6"/>
<keyword evidence="5" id="KW-0539">Nucleus</keyword>
<keyword evidence="4" id="KW-0804">Transcription</keyword>
<feature type="domain" description="AP2/ERF" evidence="7">
    <location>
        <begin position="259"/>
        <end position="319"/>
    </location>
</feature>
<evidence type="ECO:0000256" key="4">
    <source>
        <dbReference type="ARBA" id="ARBA00023163"/>
    </source>
</evidence>
<keyword evidence="3" id="KW-0238">DNA-binding</keyword>
<dbReference type="PaxDb" id="2903-EOD03821"/>
<dbReference type="PROSITE" id="PS51032">
    <property type="entry name" value="AP2_ERF"/>
    <property type="match status" value="1"/>
</dbReference>
<proteinExistence type="predicted"/>
<feature type="compositionally biased region" description="Basic and acidic residues" evidence="6">
    <location>
        <begin position="135"/>
        <end position="151"/>
    </location>
</feature>
<reference evidence="8" key="2">
    <citation type="submission" date="2024-10" db="UniProtKB">
        <authorList>
            <consortium name="EnsemblProtists"/>
        </authorList>
    </citation>
    <scope>IDENTIFICATION</scope>
</reference>
<feature type="compositionally biased region" description="Low complexity" evidence="6">
    <location>
        <begin position="31"/>
        <end position="50"/>
    </location>
</feature>
<dbReference type="SUPFAM" id="SSF54171">
    <property type="entry name" value="DNA-binding domain"/>
    <property type="match status" value="2"/>
</dbReference>
<dbReference type="InterPro" id="IPR036955">
    <property type="entry name" value="AP2/ERF_dom_sf"/>
</dbReference>
<keyword evidence="9" id="KW-1185">Reference proteome</keyword>
<evidence type="ECO:0000256" key="5">
    <source>
        <dbReference type="ARBA" id="ARBA00023242"/>
    </source>
</evidence>
<dbReference type="GeneID" id="17249972"/>
<dbReference type="InterPro" id="IPR016177">
    <property type="entry name" value="DNA-bd_dom_sf"/>
</dbReference>
<evidence type="ECO:0000313" key="8">
    <source>
        <dbReference type="EnsemblProtists" id="EOD03821"/>
    </source>
</evidence>
<evidence type="ECO:0000259" key="7">
    <source>
        <dbReference type="PROSITE" id="PS51032"/>
    </source>
</evidence>
<dbReference type="SMART" id="SM00380">
    <property type="entry name" value="AP2"/>
    <property type="match status" value="1"/>
</dbReference>
<dbReference type="Proteomes" id="UP000013827">
    <property type="component" value="Unassembled WGS sequence"/>
</dbReference>
<dbReference type="GO" id="GO:0003700">
    <property type="term" value="F:DNA-binding transcription factor activity"/>
    <property type="evidence" value="ECO:0007669"/>
    <property type="project" value="InterPro"/>
</dbReference>
<dbReference type="Gene3D" id="3.30.730.10">
    <property type="entry name" value="AP2/ERF domain"/>
    <property type="match status" value="2"/>
</dbReference>
<reference evidence="9" key="1">
    <citation type="journal article" date="2013" name="Nature">
        <title>Pan genome of the phytoplankton Emiliania underpins its global distribution.</title>
        <authorList>
            <person name="Read B.A."/>
            <person name="Kegel J."/>
            <person name="Klute M.J."/>
            <person name="Kuo A."/>
            <person name="Lefebvre S.C."/>
            <person name="Maumus F."/>
            <person name="Mayer C."/>
            <person name="Miller J."/>
            <person name="Monier A."/>
            <person name="Salamov A."/>
            <person name="Young J."/>
            <person name="Aguilar M."/>
            <person name="Claverie J.M."/>
            <person name="Frickenhaus S."/>
            <person name="Gonzalez K."/>
            <person name="Herman E.K."/>
            <person name="Lin Y.C."/>
            <person name="Napier J."/>
            <person name="Ogata H."/>
            <person name="Sarno A.F."/>
            <person name="Shmutz J."/>
            <person name="Schroeder D."/>
            <person name="de Vargas C."/>
            <person name="Verret F."/>
            <person name="von Dassow P."/>
            <person name="Valentin K."/>
            <person name="Van de Peer Y."/>
            <person name="Wheeler G."/>
            <person name="Dacks J.B."/>
            <person name="Delwiche C.F."/>
            <person name="Dyhrman S.T."/>
            <person name="Glockner G."/>
            <person name="John U."/>
            <person name="Richards T."/>
            <person name="Worden A.Z."/>
            <person name="Zhang X."/>
            <person name="Grigoriev I.V."/>
            <person name="Allen A.E."/>
            <person name="Bidle K."/>
            <person name="Borodovsky M."/>
            <person name="Bowler C."/>
            <person name="Brownlee C."/>
            <person name="Cock J.M."/>
            <person name="Elias M."/>
            <person name="Gladyshev V.N."/>
            <person name="Groth M."/>
            <person name="Guda C."/>
            <person name="Hadaegh A."/>
            <person name="Iglesias-Rodriguez M.D."/>
            <person name="Jenkins J."/>
            <person name="Jones B.M."/>
            <person name="Lawson T."/>
            <person name="Leese F."/>
            <person name="Lindquist E."/>
            <person name="Lobanov A."/>
            <person name="Lomsadze A."/>
            <person name="Malik S.B."/>
            <person name="Marsh M.E."/>
            <person name="Mackinder L."/>
            <person name="Mock T."/>
            <person name="Mueller-Roeber B."/>
            <person name="Pagarete A."/>
            <person name="Parker M."/>
            <person name="Probert I."/>
            <person name="Quesneville H."/>
            <person name="Raines C."/>
            <person name="Rensing S.A."/>
            <person name="Riano-Pachon D.M."/>
            <person name="Richier S."/>
            <person name="Rokitta S."/>
            <person name="Shiraiwa Y."/>
            <person name="Soanes D.M."/>
            <person name="van der Giezen M."/>
            <person name="Wahlund T.M."/>
            <person name="Williams B."/>
            <person name="Wilson W."/>
            <person name="Wolfe G."/>
            <person name="Wurch L.L."/>
        </authorList>
    </citation>
    <scope>NUCLEOTIDE SEQUENCE</scope>
</reference>